<keyword evidence="3 7" id="KW-0812">Transmembrane</keyword>
<feature type="transmembrane region" description="Helical" evidence="7">
    <location>
        <begin position="70"/>
        <end position="92"/>
    </location>
</feature>
<evidence type="ECO:0000256" key="2">
    <source>
        <dbReference type="ARBA" id="ARBA00005982"/>
    </source>
</evidence>
<dbReference type="Gene3D" id="1.20.1250.20">
    <property type="entry name" value="MFS general substrate transporter like domains"/>
    <property type="match status" value="1"/>
</dbReference>
<comment type="caution">
    <text evidence="8">The sequence shown here is derived from an EMBL/GenBank/DDBJ whole genome shotgun (WGS) entry which is preliminary data.</text>
</comment>
<evidence type="ECO:0000256" key="4">
    <source>
        <dbReference type="ARBA" id="ARBA00022989"/>
    </source>
</evidence>
<proteinExistence type="inferred from homology"/>
<keyword evidence="9" id="KW-1185">Reference proteome</keyword>
<evidence type="ECO:0000256" key="7">
    <source>
        <dbReference type="SAM" id="Phobius"/>
    </source>
</evidence>
<gene>
    <name evidence="8" type="ORF">ZIOFF_030818</name>
</gene>
<feature type="transmembrane region" description="Helical" evidence="7">
    <location>
        <begin position="25"/>
        <end position="49"/>
    </location>
</feature>
<reference evidence="8 9" key="1">
    <citation type="submission" date="2020-08" db="EMBL/GenBank/DDBJ databases">
        <title>Plant Genome Project.</title>
        <authorList>
            <person name="Zhang R.-G."/>
        </authorList>
    </citation>
    <scope>NUCLEOTIDE SEQUENCE [LARGE SCALE GENOMIC DNA]</scope>
    <source>
        <tissue evidence="8">Rhizome</tissue>
    </source>
</reference>
<evidence type="ECO:0000313" key="9">
    <source>
        <dbReference type="Proteomes" id="UP000734854"/>
    </source>
</evidence>
<comment type="similarity">
    <text evidence="2">Belongs to the major facilitator superfamily. Proton-dependent oligopeptide transporter (POT/PTR) (TC 2.A.17) family.</text>
</comment>
<sequence>MHGRWESTAYTEQCRLVAATTSTTAVVPTVALCAVTALAASVPSLAFGADQFDRSKSQPDADDVRVLQTFFNWYYVSVGISLVLALTVIIYIQDHAGWRIGLGVPVALMAVSTLFFLLGSAMYIKVKPNKSVLSGLAQVAVVAIKNRNIILPPNSSDSWPQEEGLQAHGAFQELEIPEQSLRHPKSREGPQPQRHCGRPVAAVHGGGAKGCGPGASHLLHRHISWRLSSSARASRCCRHRPWTAT</sequence>
<dbReference type="InterPro" id="IPR036259">
    <property type="entry name" value="MFS_trans_sf"/>
</dbReference>
<evidence type="ECO:0000256" key="6">
    <source>
        <dbReference type="SAM" id="MobiDB-lite"/>
    </source>
</evidence>
<keyword evidence="5 7" id="KW-0472">Membrane</keyword>
<comment type="subcellular location">
    <subcellularLocation>
        <location evidence="1">Membrane</location>
        <topology evidence="1">Multi-pass membrane protein</topology>
    </subcellularLocation>
</comment>
<dbReference type="Pfam" id="PF00854">
    <property type="entry name" value="PTR2"/>
    <property type="match status" value="1"/>
</dbReference>
<protein>
    <submittedName>
        <fullName evidence="8">Uncharacterized protein</fullName>
    </submittedName>
</protein>
<feature type="region of interest" description="Disordered" evidence="6">
    <location>
        <begin position="181"/>
        <end position="204"/>
    </location>
</feature>
<dbReference type="GO" id="GO:0016020">
    <property type="term" value="C:membrane"/>
    <property type="evidence" value="ECO:0007669"/>
    <property type="project" value="UniProtKB-SubCell"/>
</dbReference>
<keyword evidence="4 7" id="KW-1133">Transmembrane helix</keyword>
<evidence type="ECO:0000313" key="8">
    <source>
        <dbReference type="EMBL" id="KAG6512689.1"/>
    </source>
</evidence>
<dbReference type="AlphaFoldDB" id="A0A8J5H5E6"/>
<dbReference type="Proteomes" id="UP000734854">
    <property type="component" value="Unassembled WGS sequence"/>
</dbReference>
<organism evidence="8 9">
    <name type="scientific">Zingiber officinale</name>
    <name type="common">Ginger</name>
    <name type="synonym">Amomum zingiber</name>
    <dbReference type="NCBI Taxonomy" id="94328"/>
    <lineage>
        <taxon>Eukaryota</taxon>
        <taxon>Viridiplantae</taxon>
        <taxon>Streptophyta</taxon>
        <taxon>Embryophyta</taxon>
        <taxon>Tracheophyta</taxon>
        <taxon>Spermatophyta</taxon>
        <taxon>Magnoliopsida</taxon>
        <taxon>Liliopsida</taxon>
        <taxon>Zingiberales</taxon>
        <taxon>Zingiberaceae</taxon>
        <taxon>Zingiber</taxon>
    </lineage>
</organism>
<dbReference type="EMBL" id="JACMSC010000008">
    <property type="protein sequence ID" value="KAG6512689.1"/>
    <property type="molecule type" value="Genomic_DNA"/>
</dbReference>
<evidence type="ECO:0000256" key="1">
    <source>
        <dbReference type="ARBA" id="ARBA00004141"/>
    </source>
</evidence>
<dbReference type="InterPro" id="IPR000109">
    <property type="entry name" value="POT_fam"/>
</dbReference>
<evidence type="ECO:0000256" key="3">
    <source>
        <dbReference type="ARBA" id="ARBA00022692"/>
    </source>
</evidence>
<accession>A0A8J5H5E6</accession>
<name>A0A8J5H5E6_ZINOF</name>
<dbReference type="PANTHER" id="PTHR11654">
    <property type="entry name" value="OLIGOPEPTIDE TRANSPORTER-RELATED"/>
    <property type="match status" value="1"/>
</dbReference>
<evidence type="ECO:0000256" key="5">
    <source>
        <dbReference type="ARBA" id="ARBA00023136"/>
    </source>
</evidence>
<feature type="transmembrane region" description="Helical" evidence="7">
    <location>
        <begin position="98"/>
        <end position="124"/>
    </location>
</feature>
<dbReference type="GO" id="GO:0022857">
    <property type="term" value="F:transmembrane transporter activity"/>
    <property type="evidence" value="ECO:0007669"/>
    <property type="project" value="InterPro"/>
</dbReference>